<name>A0A6A6Z3N0_9PEZI</name>
<dbReference type="OrthoDB" id="273230at2759"/>
<evidence type="ECO:0000313" key="4">
    <source>
        <dbReference type="RefSeq" id="XP_033581729.1"/>
    </source>
</evidence>
<dbReference type="RefSeq" id="XP_033581729.1">
    <property type="nucleotide sequence ID" value="XM_033718989.1"/>
</dbReference>
<keyword evidence="3" id="KW-1185">Reference proteome</keyword>
<feature type="compositionally biased region" description="Pro residues" evidence="1">
    <location>
        <begin position="25"/>
        <end position="35"/>
    </location>
</feature>
<reference evidence="2 4" key="1">
    <citation type="journal article" date="2020" name="Stud. Mycol.">
        <title>101 Dothideomycetes genomes: a test case for predicting lifestyles and emergence of pathogens.</title>
        <authorList>
            <person name="Haridas S."/>
            <person name="Albert R."/>
            <person name="Binder M."/>
            <person name="Bloem J."/>
            <person name="Labutti K."/>
            <person name="Salamov A."/>
            <person name="Andreopoulos B."/>
            <person name="Baker S."/>
            <person name="Barry K."/>
            <person name="Bills G."/>
            <person name="Bluhm B."/>
            <person name="Cannon C."/>
            <person name="Castanera R."/>
            <person name="Culley D."/>
            <person name="Daum C."/>
            <person name="Ezra D."/>
            <person name="Gonzalez J."/>
            <person name="Henrissat B."/>
            <person name="Kuo A."/>
            <person name="Liang C."/>
            <person name="Lipzen A."/>
            <person name="Lutzoni F."/>
            <person name="Magnuson J."/>
            <person name="Mondo S."/>
            <person name="Nolan M."/>
            <person name="Ohm R."/>
            <person name="Pangilinan J."/>
            <person name="Park H.-J."/>
            <person name="Ramirez L."/>
            <person name="Alfaro M."/>
            <person name="Sun H."/>
            <person name="Tritt A."/>
            <person name="Yoshinaga Y."/>
            <person name="Zwiers L.-H."/>
            <person name="Turgeon B."/>
            <person name="Goodwin S."/>
            <person name="Spatafora J."/>
            <person name="Crous P."/>
            <person name="Grigoriev I."/>
        </authorList>
    </citation>
    <scope>NUCLEOTIDE SEQUENCE</scope>
    <source>
        <strain evidence="2 4">CBS 304.34</strain>
    </source>
</reference>
<evidence type="ECO:0000313" key="3">
    <source>
        <dbReference type="Proteomes" id="UP000504636"/>
    </source>
</evidence>
<gene>
    <name evidence="2 4" type="ORF">BDZ99DRAFT_458751</name>
</gene>
<feature type="region of interest" description="Disordered" evidence="1">
    <location>
        <begin position="1"/>
        <end position="94"/>
    </location>
</feature>
<reference evidence="4" key="2">
    <citation type="submission" date="2020-04" db="EMBL/GenBank/DDBJ databases">
        <authorList>
            <consortium name="NCBI Genome Project"/>
        </authorList>
    </citation>
    <scope>NUCLEOTIDE SEQUENCE</scope>
    <source>
        <strain evidence="4">CBS 304.34</strain>
    </source>
</reference>
<dbReference type="AlphaFoldDB" id="A0A6A6Z3N0"/>
<evidence type="ECO:0000313" key="2">
    <source>
        <dbReference type="EMBL" id="KAF2814765.1"/>
    </source>
</evidence>
<sequence length="94" mass="10555">MLSRTLPRRCLSSTQHLRALRIPSQPLPSQPPTHLHPPTRIEHTSSRPAPRRLFATTPGRRADFDPALVDQKMEEITDLSGPPLPALSQPPYLH</sequence>
<reference evidence="4" key="3">
    <citation type="submission" date="2025-04" db="UniProtKB">
        <authorList>
            <consortium name="RefSeq"/>
        </authorList>
    </citation>
    <scope>IDENTIFICATION</scope>
    <source>
        <strain evidence="4">CBS 304.34</strain>
    </source>
</reference>
<evidence type="ECO:0000256" key="1">
    <source>
        <dbReference type="SAM" id="MobiDB-lite"/>
    </source>
</evidence>
<proteinExistence type="predicted"/>
<protein>
    <submittedName>
        <fullName evidence="2 4">Uncharacterized protein</fullName>
    </submittedName>
</protein>
<accession>A0A6A6Z3N0</accession>
<dbReference type="GeneID" id="54459882"/>
<organism evidence="2">
    <name type="scientific">Mytilinidion resinicola</name>
    <dbReference type="NCBI Taxonomy" id="574789"/>
    <lineage>
        <taxon>Eukaryota</taxon>
        <taxon>Fungi</taxon>
        <taxon>Dikarya</taxon>
        <taxon>Ascomycota</taxon>
        <taxon>Pezizomycotina</taxon>
        <taxon>Dothideomycetes</taxon>
        <taxon>Pleosporomycetidae</taxon>
        <taxon>Mytilinidiales</taxon>
        <taxon>Mytilinidiaceae</taxon>
        <taxon>Mytilinidion</taxon>
    </lineage>
</organism>
<dbReference type="Proteomes" id="UP000504636">
    <property type="component" value="Unplaced"/>
</dbReference>
<dbReference type="EMBL" id="MU003694">
    <property type="protein sequence ID" value="KAF2814765.1"/>
    <property type="molecule type" value="Genomic_DNA"/>
</dbReference>